<dbReference type="CDD" id="cd01301">
    <property type="entry name" value="rDP_like"/>
    <property type="match status" value="1"/>
</dbReference>
<reference evidence="1 2" key="1">
    <citation type="submission" date="2019-12" db="EMBL/GenBank/DDBJ databases">
        <title>Strain KN286 was isolated from seawater, which was collected from Caroline Seamount in the tropical western Pacific.</title>
        <authorList>
            <person name="Wang Q."/>
        </authorList>
    </citation>
    <scope>NUCLEOTIDE SEQUENCE [LARGE SCALE GENOMIC DNA]</scope>
    <source>
        <strain evidence="1 2">KN286</strain>
    </source>
</reference>
<proteinExistence type="predicted"/>
<accession>A0A6B0U104</accession>
<evidence type="ECO:0000313" key="1">
    <source>
        <dbReference type="EMBL" id="MXU64801.1"/>
    </source>
</evidence>
<dbReference type="GO" id="GO:0006508">
    <property type="term" value="P:proteolysis"/>
    <property type="evidence" value="ECO:0007669"/>
    <property type="project" value="InterPro"/>
</dbReference>
<dbReference type="Proteomes" id="UP000436016">
    <property type="component" value="Unassembled WGS sequence"/>
</dbReference>
<dbReference type="PANTHER" id="PTHR10443:SF12">
    <property type="entry name" value="DIPEPTIDASE"/>
    <property type="match status" value="1"/>
</dbReference>
<dbReference type="SUPFAM" id="SSF51556">
    <property type="entry name" value="Metallo-dependent hydrolases"/>
    <property type="match status" value="1"/>
</dbReference>
<dbReference type="RefSeq" id="WP_160852517.1">
    <property type="nucleotide sequence ID" value="NZ_WUWG01000001.1"/>
</dbReference>
<dbReference type="AlphaFoldDB" id="A0A6B0U104"/>
<keyword evidence="2" id="KW-1185">Reference proteome</keyword>
<organism evidence="1 2">
    <name type="scientific">Oceanomicrobium pacificus</name>
    <dbReference type="NCBI Taxonomy" id="2692916"/>
    <lineage>
        <taxon>Bacteria</taxon>
        <taxon>Pseudomonadati</taxon>
        <taxon>Pseudomonadota</taxon>
        <taxon>Alphaproteobacteria</taxon>
        <taxon>Rhodobacterales</taxon>
        <taxon>Paracoccaceae</taxon>
        <taxon>Oceanomicrobium</taxon>
    </lineage>
</organism>
<dbReference type="PANTHER" id="PTHR10443">
    <property type="entry name" value="MICROSOMAL DIPEPTIDASE"/>
    <property type="match status" value="1"/>
</dbReference>
<comment type="caution">
    <text evidence="1">The sequence shown here is derived from an EMBL/GenBank/DDBJ whole genome shotgun (WGS) entry which is preliminary data.</text>
</comment>
<dbReference type="EMBL" id="WUWG01000001">
    <property type="protein sequence ID" value="MXU64801.1"/>
    <property type="molecule type" value="Genomic_DNA"/>
</dbReference>
<evidence type="ECO:0000313" key="2">
    <source>
        <dbReference type="Proteomes" id="UP000436016"/>
    </source>
</evidence>
<dbReference type="InterPro" id="IPR032466">
    <property type="entry name" value="Metal_Hydrolase"/>
</dbReference>
<dbReference type="PROSITE" id="PS51365">
    <property type="entry name" value="RENAL_DIPEPTIDASE_2"/>
    <property type="match status" value="1"/>
</dbReference>
<dbReference type="InterPro" id="IPR008257">
    <property type="entry name" value="Pept_M19"/>
</dbReference>
<dbReference type="GO" id="GO:0070573">
    <property type="term" value="F:metallodipeptidase activity"/>
    <property type="evidence" value="ECO:0007669"/>
    <property type="project" value="InterPro"/>
</dbReference>
<gene>
    <name evidence="1" type="ORF">GSH16_05040</name>
</gene>
<protein>
    <submittedName>
        <fullName evidence="1">Peptidase M19</fullName>
    </submittedName>
</protein>
<dbReference type="Pfam" id="PF01244">
    <property type="entry name" value="Peptidase_M19"/>
    <property type="match status" value="1"/>
</dbReference>
<sequence>MGVQDPPVFDGHNDVLLRLWSGGADGVEERFRAADGGHLSLEQARVGGFAGGLFAIFVPSPEGLDFAAFLQEGYDIPLPDPVAQDGALRVATEQAAILHRLDRAGLLSLCRTAAEIDAAMGAGRLAAVMHMEGAEAIDADLLALDTLHAAGLRSLGPVWSRPTIFGHGVPLRFPSGPDTGPGMTEAGRRLVARCAELRIIVDLSHLNMAGFEDVADAGLPLVASHSNTHALSPGARNLTDDQLRAIGQTGGIVGLNFGTIFLREDGRADPAGGMEAAMRHLDRMVSLAGDDHVGLGSDFDGAPMPEGLGSAADLPNLRRAMRDHGFGEPLIEKICNANWRRLLRRVWGN</sequence>
<name>A0A6B0U104_9RHOB</name>
<dbReference type="Gene3D" id="3.20.20.140">
    <property type="entry name" value="Metal-dependent hydrolases"/>
    <property type="match status" value="1"/>
</dbReference>